<dbReference type="FunCoup" id="F0ZWD6">
    <property type="interactions" value="5"/>
</dbReference>
<dbReference type="AlphaFoldDB" id="F0ZWD6"/>
<evidence type="ECO:0000313" key="3">
    <source>
        <dbReference type="EMBL" id="EGC31745.1"/>
    </source>
</evidence>
<dbReference type="Gene3D" id="3.30.1360.180">
    <property type="match status" value="1"/>
</dbReference>
<protein>
    <submittedName>
        <fullName evidence="3">Uncharacterized protein</fullName>
    </submittedName>
</protein>
<dbReference type="OMA" id="NVSMYYW"/>
<dbReference type="InParanoid" id="F0ZWD6"/>
<dbReference type="GeneID" id="10505473"/>
<dbReference type="InterPro" id="IPR002591">
    <property type="entry name" value="Phosphodiest/P_Trfase"/>
</dbReference>
<dbReference type="EMBL" id="GL871233">
    <property type="protein sequence ID" value="EGC31745.1"/>
    <property type="molecule type" value="Genomic_DNA"/>
</dbReference>
<feature type="transmembrane region" description="Helical" evidence="2">
    <location>
        <begin position="62"/>
        <end position="82"/>
    </location>
</feature>
<proteinExistence type="predicted"/>
<dbReference type="eggNOG" id="KOG2645">
    <property type="taxonomic scope" value="Eukaryota"/>
</dbReference>
<reference evidence="4" key="1">
    <citation type="journal article" date="2011" name="Genome Biol.">
        <title>Comparative genomics of the social amoebae Dictyostelium discoideum and Dictyostelium purpureum.</title>
        <authorList>
            <consortium name="US DOE Joint Genome Institute (JGI-PGF)"/>
            <person name="Sucgang R."/>
            <person name="Kuo A."/>
            <person name="Tian X."/>
            <person name="Salerno W."/>
            <person name="Parikh A."/>
            <person name="Feasley C.L."/>
            <person name="Dalin E."/>
            <person name="Tu H."/>
            <person name="Huang E."/>
            <person name="Barry K."/>
            <person name="Lindquist E."/>
            <person name="Shapiro H."/>
            <person name="Bruce D."/>
            <person name="Schmutz J."/>
            <person name="Salamov A."/>
            <person name="Fey P."/>
            <person name="Gaudet P."/>
            <person name="Anjard C."/>
            <person name="Babu M.M."/>
            <person name="Basu S."/>
            <person name="Bushmanova Y."/>
            <person name="van der Wel H."/>
            <person name="Katoh-Kurasawa M."/>
            <person name="Dinh C."/>
            <person name="Coutinho P.M."/>
            <person name="Saito T."/>
            <person name="Elias M."/>
            <person name="Schaap P."/>
            <person name="Kay R.R."/>
            <person name="Henrissat B."/>
            <person name="Eichinger L."/>
            <person name="Rivero F."/>
            <person name="Putnam N.H."/>
            <person name="West C.M."/>
            <person name="Loomis W.F."/>
            <person name="Chisholm R.L."/>
            <person name="Shaulsky G."/>
            <person name="Strassmann J.E."/>
            <person name="Queller D.C."/>
            <person name="Kuspa A."/>
            <person name="Grigoriev I.V."/>
        </authorList>
    </citation>
    <scope>NUCLEOTIDE SEQUENCE [LARGE SCALE GENOMIC DNA]</scope>
    <source>
        <strain evidence="4">QSDP1</strain>
    </source>
</reference>
<dbReference type="CDD" id="cd16018">
    <property type="entry name" value="Enpp"/>
    <property type="match status" value="1"/>
</dbReference>
<evidence type="ECO:0000256" key="2">
    <source>
        <dbReference type="SAM" id="Phobius"/>
    </source>
</evidence>
<organism evidence="3 4">
    <name type="scientific">Dictyostelium purpureum</name>
    <name type="common">Slime mold</name>
    <dbReference type="NCBI Taxonomy" id="5786"/>
    <lineage>
        <taxon>Eukaryota</taxon>
        <taxon>Amoebozoa</taxon>
        <taxon>Evosea</taxon>
        <taxon>Eumycetozoa</taxon>
        <taxon>Dictyostelia</taxon>
        <taxon>Dictyosteliales</taxon>
        <taxon>Dictyosteliaceae</taxon>
        <taxon>Dictyostelium</taxon>
    </lineage>
</organism>
<keyword evidence="4" id="KW-1185">Reference proteome</keyword>
<dbReference type="Proteomes" id="UP000001064">
    <property type="component" value="Unassembled WGS sequence"/>
</dbReference>
<dbReference type="OrthoDB" id="415411at2759"/>
<dbReference type="KEGG" id="dpp:DICPUDRAFT_39462"/>
<dbReference type="Gene3D" id="3.40.720.10">
    <property type="entry name" value="Alkaline Phosphatase, subunit A"/>
    <property type="match status" value="1"/>
</dbReference>
<keyword evidence="2" id="KW-1133">Transmembrane helix</keyword>
<dbReference type="PANTHER" id="PTHR10151">
    <property type="entry name" value="ECTONUCLEOTIDE PYROPHOSPHATASE/PHOSPHODIESTERASE"/>
    <property type="match status" value="1"/>
</dbReference>
<evidence type="ECO:0000256" key="1">
    <source>
        <dbReference type="SAM" id="MobiDB-lite"/>
    </source>
</evidence>
<keyword evidence="2" id="KW-0812">Transmembrane</keyword>
<dbReference type="PANTHER" id="PTHR10151:SF120">
    <property type="entry name" value="BIS(5'-ADENOSYL)-TRIPHOSPHATASE"/>
    <property type="match status" value="1"/>
</dbReference>
<dbReference type="Pfam" id="PF01663">
    <property type="entry name" value="Phosphodiest"/>
    <property type="match status" value="1"/>
</dbReference>
<feature type="region of interest" description="Disordered" evidence="1">
    <location>
        <begin position="1"/>
        <end position="30"/>
    </location>
</feature>
<evidence type="ECO:0000313" key="4">
    <source>
        <dbReference type="Proteomes" id="UP000001064"/>
    </source>
</evidence>
<keyword evidence="2" id="KW-0472">Membrane</keyword>
<accession>F0ZWD6</accession>
<dbReference type="InterPro" id="IPR017850">
    <property type="entry name" value="Alkaline_phosphatase_core_sf"/>
</dbReference>
<dbReference type="RefSeq" id="XP_003291725.1">
    <property type="nucleotide sequence ID" value="XM_003291677.1"/>
</dbReference>
<dbReference type="SUPFAM" id="SSF53649">
    <property type="entry name" value="Alkaline phosphatase-like"/>
    <property type="match status" value="1"/>
</dbReference>
<dbReference type="VEuPathDB" id="AmoebaDB:DICPUDRAFT_39462"/>
<dbReference type="GO" id="GO:0016787">
    <property type="term" value="F:hydrolase activity"/>
    <property type="evidence" value="ECO:0000318"/>
    <property type="project" value="GO_Central"/>
</dbReference>
<name>F0ZWD6_DICPU</name>
<gene>
    <name evidence="3" type="ORF">DICPUDRAFT_39462</name>
</gene>
<feature type="compositionally biased region" description="Low complexity" evidence="1">
    <location>
        <begin position="1"/>
        <end position="16"/>
    </location>
</feature>
<sequence length="501" mass="56643">MNNNNNNNNKNYSYNNKIKENQPSINSNEDIEKCNLPKKTFNTEENRALLGNQIKKGDKKKIIFGTVAVAIVATLLLTYFIVRYHQRPNHIIALPTIIISIDSFRPEYLERGLTPNLQNFIDDNSFKAQFTTAQFPSKTFPNHYSIATGLYPQEHGIVSNEMFDPKTGKIFNIAEEDSLDPSWWWGEPIWVTANKSQIKTACYFWPGCSARINGSPDYNAYPFDWGIPTSEILNQVYQWRKYGGDNKTTSTIPTLTMGYIHEIDDAGHSYGPDSEKVDASISSVDKSIGVLIDQLKSSGLYDKTNIIFTSDHGMMETPTSKYIYLDDLTNDEYFSTKFFTPDAINNKGYSVPSPLISIFPNDTKNNGGYIDFYKKDEIPKEYFYNSKSNSRIPPILGVAKPGYSIIVNKETIPFNTKQGNHGYDPSHNEMHSIFIARGPNIKSSGAEDTETTTTLKSFKNIEIYNLLAKLMGIESKHFAPNNGTSLLIDNLYIAPKIQTKK</sequence>